<reference evidence="1" key="2">
    <citation type="journal article" date="2015" name="Fish Shellfish Immunol.">
        <title>Early steps in the European eel (Anguilla anguilla)-Vibrio vulnificus interaction in the gills: Role of the RtxA13 toxin.</title>
        <authorList>
            <person name="Callol A."/>
            <person name="Pajuelo D."/>
            <person name="Ebbesson L."/>
            <person name="Teles M."/>
            <person name="MacKenzie S."/>
            <person name="Amaro C."/>
        </authorList>
    </citation>
    <scope>NUCLEOTIDE SEQUENCE</scope>
</reference>
<protein>
    <submittedName>
        <fullName evidence="1">Uncharacterized protein</fullName>
    </submittedName>
</protein>
<dbReference type="AlphaFoldDB" id="A0A0E9WPY1"/>
<reference evidence="1" key="1">
    <citation type="submission" date="2014-11" db="EMBL/GenBank/DDBJ databases">
        <authorList>
            <person name="Amaro Gonzalez C."/>
        </authorList>
    </citation>
    <scope>NUCLEOTIDE SEQUENCE</scope>
</reference>
<organism evidence="1">
    <name type="scientific">Anguilla anguilla</name>
    <name type="common">European freshwater eel</name>
    <name type="synonym">Muraena anguilla</name>
    <dbReference type="NCBI Taxonomy" id="7936"/>
    <lineage>
        <taxon>Eukaryota</taxon>
        <taxon>Metazoa</taxon>
        <taxon>Chordata</taxon>
        <taxon>Craniata</taxon>
        <taxon>Vertebrata</taxon>
        <taxon>Euteleostomi</taxon>
        <taxon>Actinopterygii</taxon>
        <taxon>Neopterygii</taxon>
        <taxon>Teleostei</taxon>
        <taxon>Anguilliformes</taxon>
        <taxon>Anguillidae</taxon>
        <taxon>Anguilla</taxon>
    </lineage>
</organism>
<sequence length="39" mass="4347">MQMHMQIYMFSDIELLSNTKMGVALALMASRGSARVSAR</sequence>
<accession>A0A0E9WPY1</accession>
<proteinExistence type="predicted"/>
<dbReference type="EMBL" id="GBXM01017054">
    <property type="protein sequence ID" value="JAH91523.1"/>
    <property type="molecule type" value="Transcribed_RNA"/>
</dbReference>
<evidence type="ECO:0000313" key="1">
    <source>
        <dbReference type="EMBL" id="JAH91523.1"/>
    </source>
</evidence>
<name>A0A0E9WPY1_ANGAN</name>